<dbReference type="InterPro" id="IPR038579">
    <property type="entry name" value="Ribosomal_eS21_sf"/>
</dbReference>
<organism evidence="5 6">
    <name type="scientific">Tetrabaena socialis</name>
    <dbReference type="NCBI Taxonomy" id="47790"/>
    <lineage>
        <taxon>Eukaryota</taxon>
        <taxon>Viridiplantae</taxon>
        <taxon>Chlorophyta</taxon>
        <taxon>core chlorophytes</taxon>
        <taxon>Chlorophyceae</taxon>
        <taxon>CS clade</taxon>
        <taxon>Chlamydomonadales</taxon>
        <taxon>Tetrabaenaceae</taxon>
        <taxon>Tetrabaena</taxon>
    </lineage>
</organism>
<dbReference type="Gene3D" id="3.30.1230.20">
    <property type="match status" value="1"/>
</dbReference>
<evidence type="ECO:0000256" key="2">
    <source>
        <dbReference type="ARBA" id="ARBA00022980"/>
    </source>
</evidence>
<dbReference type="GO" id="GO:1990904">
    <property type="term" value="C:ribonucleoprotein complex"/>
    <property type="evidence" value="ECO:0007669"/>
    <property type="project" value="UniProtKB-KW"/>
</dbReference>
<dbReference type="PANTHER" id="PTHR10442">
    <property type="entry name" value="40S RIBOSOMAL PROTEIN S21"/>
    <property type="match status" value="1"/>
</dbReference>
<keyword evidence="2 4" id="KW-0689">Ribosomal protein</keyword>
<name>A0A2J8AH00_9CHLO</name>
<dbReference type="GO" id="GO:0005840">
    <property type="term" value="C:ribosome"/>
    <property type="evidence" value="ECO:0007669"/>
    <property type="project" value="UniProtKB-KW"/>
</dbReference>
<evidence type="ECO:0000256" key="4">
    <source>
        <dbReference type="PIRNR" id="PIRNR002148"/>
    </source>
</evidence>
<reference evidence="5 6" key="1">
    <citation type="journal article" date="2017" name="Mol. Biol. Evol.">
        <title>The 4-celled Tetrabaena socialis nuclear genome reveals the essential components for genetic control of cell number at the origin of multicellularity in the volvocine lineage.</title>
        <authorList>
            <person name="Featherston J."/>
            <person name="Arakaki Y."/>
            <person name="Hanschen E.R."/>
            <person name="Ferris P.J."/>
            <person name="Michod R.E."/>
            <person name="Olson B.J.S.C."/>
            <person name="Nozaki H."/>
            <person name="Durand P.M."/>
        </authorList>
    </citation>
    <scope>NUCLEOTIDE SEQUENCE [LARGE SCALE GENOMIC DNA]</scope>
    <source>
        <strain evidence="5 6">NIES-571</strain>
    </source>
</reference>
<gene>
    <name evidence="5" type="ORF">TSOC_001305</name>
</gene>
<sequence>MINDEGQVVDLYIPRKCAWTNKLITAKDHASVQINIGHLDANGVYAGNFSTFAVAGNVRAMGEGDSALDIMWRKKQVELAESH</sequence>
<dbReference type="OrthoDB" id="522601at2759"/>
<dbReference type="GO" id="GO:0003735">
    <property type="term" value="F:structural constituent of ribosome"/>
    <property type="evidence" value="ECO:0007669"/>
    <property type="project" value="InterPro"/>
</dbReference>
<evidence type="ECO:0000256" key="1">
    <source>
        <dbReference type="ARBA" id="ARBA00010228"/>
    </source>
</evidence>
<dbReference type="EMBL" id="PGGS01000021">
    <property type="protein sequence ID" value="PNH11795.1"/>
    <property type="molecule type" value="Genomic_DNA"/>
</dbReference>
<keyword evidence="3 4" id="KW-0687">Ribonucleoprotein</keyword>
<dbReference type="InterPro" id="IPR001931">
    <property type="entry name" value="Ribosomal_eS21"/>
</dbReference>
<dbReference type="Proteomes" id="UP000236333">
    <property type="component" value="Unassembled WGS sequence"/>
</dbReference>
<accession>A0A2J8AH00</accession>
<keyword evidence="6" id="KW-1185">Reference proteome</keyword>
<dbReference type="AlphaFoldDB" id="A0A2J8AH00"/>
<evidence type="ECO:0000313" key="6">
    <source>
        <dbReference type="Proteomes" id="UP000236333"/>
    </source>
</evidence>
<dbReference type="Pfam" id="PF01249">
    <property type="entry name" value="Ribosomal_S21e"/>
    <property type="match status" value="1"/>
</dbReference>
<dbReference type="FunFam" id="3.30.1230.20:FF:000008">
    <property type="entry name" value="40S ribosomal protein S21"/>
    <property type="match status" value="1"/>
</dbReference>
<protein>
    <recommendedName>
        <fullName evidence="4">40S ribosomal protein S21</fullName>
    </recommendedName>
</protein>
<proteinExistence type="inferred from homology"/>
<dbReference type="GO" id="GO:0006412">
    <property type="term" value="P:translation"/>
    <property type="evidence" value="ECO:0007669"/>
    <property type="project" value="InterPro"/>
</dbReference>
<evidence type="ECO:0000256" key="3">
    <source>
        <dbReference type="ARBA" id="ARBA00023274"/>
    </source>
</evidence>
<dbReference type="PIRSF" id="PIRSF002148">
    <property type="entry name" value="Ribosomal_S21e"/>
    <property type="match status" value="1"/>
</dbReference>
<evidence type="ECO:0000313" key="5">
    <source>
        <dbReference type="EMBL" id="PNH11795.1"/>
    </source>
</evidence>
<comment type="caution">
    <text evidence="5">The sequence shown here is derived from an EMBL/GenBank/DDBJ whole genome shotgun (WGS) entry which is preliminary data.</text>
</comment>
<comment type="similarity">
    <text evidence="1 4">Belongs to the eukaryotic ribosomal protein eS21 family.</text>
</comment>